<evidence type="ECO:0000313" key="1">
    <source>
        <dbReference type="Araport" id="AT5G27890"/>
    </source>
</evidence>
<dbReference type="AlphaFoldDB" id="F4K5Q9"/>
<dbReference type="EMBL" id="CP002688">
    <property type="protein sequence ID" value="AED93742.1"/>
    <property type="molecule type" value="Genomic_DNA"/>
</dbReference>
<dbReference type="GeneID" id="832853"/>
<dbReference type="RefSeq" id="NP_198141.5">
    <property type="nucleotide sequence ID" value="NM_122671.7"/>
</dbReference>
<accession>F4K5Q9</accession>
<dbReference type="InParanoid" id="F4K5Q9"/>
<name>F4K5Q9_ARATH</name>
<protein>
    <submittedName>
        <fullName evidence="2">Uncharacterized protein</fullName>
    </submittedName>
</protein>
<dbReference type="PaxDb" id="3702-AT5G27890.1"/>
<evidence type="ECO:0000313" key="2">
    <source>
        <dbReference type="EMBL" id="AED93742.1"/>
    </source>
</evidence>
<sequence>MSQLEDYRREMESREVDEDDIVVNAQHRSIVAGLRSLRWAPIGDESMIVPDPRDDGPTLRNRKRLTNLIDQSIFPKGLTVVVPKPHQRPWRPPQGFFFRYAVGLMMLGADCGVEIDADIFEEATTFAVPKDNPGLCRVNARPYHKVVKGMKTHDFRPRGAFGGISASLAAVRTRDHSPSSSEMGKASRQIPIYVDTFGEDSSVETDVNVSAVVTEQQQVVTKVSESGVIETNRRAASEDRMTRLSDAQARKKASDSRSYCGEFARKVIGSSREFPPVESPIAKNLYQIWACKEVQSITTGNALYNFLEEQAREVREETVAVQKNERPRNLLQQLVCVT</sequence>
<gene>
    <name evidence="1 2" type="ordered locus">At5g27890</name>
    <name evidence="2" type="ORF">F14I23.50</name>
    <name evidence="2" type="ORF">F14I23_50</name>
</gene>
<keyword evidence="3" id="KW-1185">Reference proteome</keyword>
<proteinExistence type="predicted"/>
<dbReference type="Proteomes" id="UP000006548">
    <property type="component" value="Chromosome 5"/>
</dbReference>
<reference evidence="2 3" key="1">
    <citation type="journal article" date="2000" name="Nature">
        <title>Sequence and analysis of chromosome 5 of the plant Arabidopsis thaliana.</title>
        <authorList>
            <consortium name="Kazusa DNA Research Institute"/>
            <consortium name="Cold Spring Harbor and Washington University in St Louis Sequencing Consortium"/>
            <consortium name="European Union Arabidopsis Genome Sequencing Consortium"/>
            <person name="Tabata S."/>
            <person name="Kaneko T."/>
            <person name="Nakamura Y."/>
            <person name="Kotani H."/>
            <person name="Kato T."/>
            <person name="Asamizu E."/>
            <person name="Miyajima N."/>
            <person name="Sasamoto S."/>
            <person name="Kimura T."/>
            <person name="Hosouchi T."/>
            <person name="Kawashima K."/>
            <person name="Kohara M."/>
            <person name="Matsumoto M."/>
            <person name="Matsuno A."/>
            <person name="Muraki A."/>
            <person name="Nakayama S."/>
            <person name="Nakazaki N."/>
            <person name="Naruo K."/>
            <person name="Okumura S."/>
            <person name="Shinpo S."/>
            <person name="Takeuchi C."/>
            <person name="Wada T."/>
            <person name="Watanabe A."/>
            <person name="Yamada M."/>
            <person name="Yasuda M."/>
            <person name="Sato S."/>
            <person name="de la Bastide M."/>
            <person name="Huang E."/>
            <person name="Spiegel L."/>
            <person name="Gnoj L."/>
            <person name="O'Shaughnessy A."/>
            <person name="Preston R."/>
            <person name="Habermann K."/>
            <person name="Murray J."/>
            <person name="Johnson D."/>
            <person name="Rohlfing T."/>
            <person name="Nelson J."/>
            <person name="Stoneking T."/>
            <person name="Pepin K."/>
            <person name="Spieth J."/>
            <person name="Sekhon M."/>
            <person name="Armstrong J."/>
            <person name="Becker M."/>
            <person name="Belter E."/>
            <person name="Cordum H."/>
            <person name="Cordes M."/>
            <person name="Courtney L."/>
            <person name="Courtney W."/>
            <person name="Dante M."/>
            <person name="Du H."/>
            <person name="Edwards J."/>
            <person name="Fryman J."/>
            <person name="Haakensen B."/>
            <person name="Lamar E."/>
            <person name="Latreille P."/>
            <person name="Leonard S."/>
            <person name="Meyer R."/>
            <person name="Mulvaney E."/>
            <person name="Ozersky P."/>
            <person name="Riley A."/>
            <person name="Strowmatt C."/>
            <person name="Wagner-McPherson C."/>
            <person name="Wollam A."/>
            <person name="Yoakum M."/>
            <person name="Bell M."/>
            <person name="Dedhia N."/>
            <person name="Parnell L."/>
            <person name="Shah R."/>
            <person name="Rodriguez M."/>
            <person name="See L.H."/>
            <person name="Vil D."/>
            <person name="Baker J."/>
            <person name="Kirchoff K."/>
            <person name="Toth K."/>
            <person name="King L."/>
            <person name="Bahret A."/>
            <person name="Miller B."/>
            <person name="Marra M."/>
            <person name="Martienssen R."/>
            <person name="McCombie W.R."/>
            <person name="Wilson R.K."/>
            <person name="Murphy G."/>
            <person name="Bancroft I."/>
            <person name="Volckaert G."/>
            <person name="Wambutt R."/>
            <person name="Dusterhoft A."/>
            <person name="Stiekema W."/>
            <person name="Pohl T."/>
            <person name="Entian K.D."/>
            <person name="Terryn N."/>
            <person name="Hartley N."/>
            <person name="Bent E."/>
            <person name="Johnson S."/>
            <person name="Langham S.A."/>
            <person name="McCullagh B."/>
            <person name="Robben J."/>
            <person name="Grymonprez B."/>
            <person name="Zimmermann W."/>
            <person name="Ramsperger U."/>
            <person name="Wedler H."/>
            <person name="Balke K."/>
            <person name="Wedler E."/>
            <person name="Peters S."/>
            <person name="van Staveren M."/>
            <person name="Dirkse W."/>
            <person name="Mooijman P."/>
            <person name="Lankhorst R.K."/>
            <person name="Weitzenegger T."/>
            <person name="Bothe G."/>
            <person name="Rose M."/>
            <person name="Hauf J."/>
            <person name="Berneiser S."/>
            <person name="Hempel S."/>
            <person name="Feldpausch M."/>
            <person name="Lamberth S."/>
            <person name="Villarroel R."/>
            <person name="Gielen J."/>
            <person name="Ardiles W."/>
            <person name="Bents O."/>
            <person name="Lemcke K."/>
            <person name="Kolesov G."/>
            <person name="Mayer K."/>
            <person name="Rudd S."/>
            <person name="Schoof H."/>
            <person name="Schueller C."/>
            <person name="Zaccaria P."/>
            <person name="Mewes H.W."/>
            <person name="Bevan M."/>
            <person name="Fransz P."/>
        </authorList>
    </citation>
    <scope>NUCLEOTIDE SEQUENCE [LARGE SCALE GENOMIC DNA]</scope>
    <source>
        <strain evidence="3">cv. Columbia</strain>
    </source>
</reference>
<dbReference type="TAIR" id="AT5G27890"/>
<dbReference type="KEGG" id="ath:AT5G27890"/>
<evidence type="ECO:0000313" key="3">
    <source>
        <dbReference type="Proteomes" id="UP000006548"/>
    </source>
</evidence>
<dbReference type="HOGENOM" id="CLU_822195_0_0_1"/>
<dbReference type="ExpressionAtlas" id="F4K5Q9">
    <property type="expression patterns" value="baseline and differential"/>
</dbReference>
<organism evidence="2 3">
    <name type="scientific">Arabidopsis thaliana</name>
    <name type="common">Mouse-ear cress</name>
    <dbReference type="NCBI Taxonomy" id="3702"/>
    <lineage>
        <taxon>Eukaryota</taxon>
        <taxon>Viridiplantae</taxon>
        <taxon>Streptophyta</taxon>
        <taxon>Embryophyta</taxon>
        <taxon>Tracheophyta</taxon>
        <taxon>Spermatophyta</taxon>
        <taxon>Magnoliopsida</taxon>
        <taxon>eudicotyledons</taxon>
        <taxon>Gunneridae</taxon>
        <taxon>Pentapetalae</taxon>
        <taxon>rosids</taxon>
        <taxon>malvids</taxon>
        <taxon>Brassicales</taxon>
        <taxon>Brassicaceae</taxon>
        <taxon>Camelineae</taxon>
        <taxon>Arabidopsis</taxon>
    </lineage>
</organism>
<reference evidence="3" key="2">
    <citation type="journal article" date="2017" name="Plant J.">
        <title>Araport11: a complete reannotation of the Arabidopsis thaliana reference genome.</title>
        <authorList>
            <person name="Cheng C.Y."/>
            <person name="Krishnakumar V."/>
            <person name="Chan A.P."/>
            <person name="Thibaud-Nissen F."/>
            <person name="Schobel S."/>
            <person name="Town C.D."/>
        </authorList>
    </citation>
    <scope>GENOME REANNOTATION</scope>
    <source>
        <strain evidence="3">cv. Columbia</strain>
    </source>
</reference>
<dbReference type="Araport" id="AT5G27890"/>